<reference evidence="9" key="2">
    <citation type="journal article" date="2021" name="PeerJ">
        <title>Extensive microbial diversity within the chicken gut microbiome revealed by metagenomics and culture.</title>
        <authorList>
            <person name="Gilroy R."/>
            <person name="Ravi A."/>
            <person name="Getino M."/>
            <person name="Pursley I."/>
            <person name="Horton D.L."/>
            <person name="Alikhan N.F."/>
            <person name="Baker D."/>
            <person name="Gharbi K."/>
            <person name="Hall N."/>
            <person name="Watson M."/>
            <person name="Adriaenssens E.M."/>
            <person name="Foster-Nyarko E."/>
            <person name="Jarju S."/>
            <person name="Secka A."/>
            <person name="Antonio M."/>
            <person name="Oren A."/>
            <person name="Chaudhuri R.R."/>
            <person name="La Ragione R."/>
            <person name="Hildebrand F."/>
            <person name="Pallen M.J."/>
        </authorList>
    </citation>
    <scope>NUCLEOTIDE SEQUENCE</scope>
    <source>
        <strain evidence="9">D5-748</strain>
    </source>
</reference>
<accession>A0A9D9EEJ3</accession>
<dbReference type="GO" id="GO:0006352">
    <property type="term" value="P:DNA-templated transcription initiation"/>
    <property type="evidence" value="ECO:0007669"/>
    <property type="project" value="InterPro"/>
</dbReference>
<keyword evidence="5 6" id="KW-0804">Transcription</keyword>
<feature type="domain" description="RNA polymerase sigma-70 region 2" evidence="7">
    <location>
        <begin position="38"/>
        <end position="103"/>
    </location>
</feature>
<reference evidence="9" key="1">
    <citation type="submission" date="2020-10" db="EMBL/GenBank/DDBJ databases">
        <authorList>
            <person name="Gilroy R."/>
        </authorList>
    </citation>
    <scope>NUCLEOTIDE SEQUENCE</scope>
    <source>
        <strain evidence="9">D5-748</strain>
    </source>
</reference>
<organism evidence="9 10">
    <name type="scientific">Candidatus Cryptobacteroides merdavium</name>
    <dbReference type="NCBI Taxonomy" id="2840769"/>
    <lineage>
        <taxon>Bacteria</taxon>
        <taxon>Pseudomonadati</taxon>
        <taxon>Bacteroidota</taxon>
        <taxon>Bacteroidia</taxon>
        <taxon>Bacteroidales</taxon>
        <taxon>Candidatus Cryptobacteroides</taxon>
    </lineage>
</organism>
<dbReference type="InterPro" id="IPR014284">
    <property type="entry name" value="RNA_pol_sigma-70_dom"/>
</dbReference>
<evidence type="ECO:0000313" key="10">
    <source>
        <dbReference type="Proteomes" id="UP000823619"/>
    </source>
</evidence>
<dbReference type="Gene3D" id="1.10.1740.10">
    <property type="match status" value="1"/>
</dbReference>
<dbReference type="PANTHER" id="PTHR43133:SF8">
    <property type="entry name" value="RNA POLYMERASE SIGMA FACTOR HI_1459-RELATED"/>
    <property type="match status" value="1"/>
</dbReference>
<name>A0A9D9EEJ3_9BACT</name>
<dbReference type="GO" id="GO:0003677">
    <property type="term" value="F:DNA binding"/>
    <property type="evidence" value="ECO:0007669"/>
    <property type="project" value="UniProtKB-KW"/>
</dbReference>
<keyword evidence="4 6" id="KW-0238">DNA-binding</keyword>
<dbReference type="InterPro" id="IPR013324">
    <property type="entry name" value="RNA_pol_sigma_r3/r4-like"/>
</dbReference>
<evidence type="ECO:0000256" key="6">
    <source>
        <dbReference type="RuleBase" id="RU000716"/>
    </source>
</evidence>
<proteinExistence type="inferred from homology"/>
<protein>
    <recommendedName>
        <fullName evidence="6">RNA polymerase sigma factor</fullName>
    </recommendedName>
</protein>
<dbReference type="EMBL" id="JADIMO010000044">
    <property type="protein sequence ID" value="MBO8444830.1"/>
    <property type="molecule type" value="Genomic_DNA"/>
</dbReference>
<dbReference type="InterPro" id="IPR013325">
    <property type="entry name" value="RNA_pol_sigma_r2"/>
</dbReference>
<dbReference type="PROSITE" id="PS01063">
    <property type="entry name" value="SIGMA70_ECF"/>
    <property type="match status" value="1"/>
</dbReference>
<feature type="domain" description="RNA polymerase sigma factor 70 region 4 type 2" evidence="8">
    <location>
        <begin position="146"/>
        <end position="193"/>
    </location>
</feature>
<evidence type="ECO:0000256" key="3">
    <source>
        <dbReference type="ARBA" id="ARBA00023082"/>
    </source>
</evidence>
<dbReference type="InterPro" id="IPR007627">
    <property type="entry name" value="RNA_pol_sigma70_r2"/>
</dbReference>
<dbReference type="Gene3D" id="1.10.10.10">
    <property type="entry name" value="Winged helix-like DNA-binding domain superfamily/Winged helix DNA-binding domain"/>
    <property type="match status" value="1"/>
</dbReference>
<dbReference type="NCBIfam" id="TIGR02937">
    <property type="entry name" value="sigma70-ECF"/>
    <property type="match status" value="1"/>
</dbReference>
<evidence type="ECO:0000256" key="4">
    <source>
        <dbReference type="ARBA" id="ARBA00023125"/>
    </source>
</evidence>
<dbReference type="GO" id="GO:0016987">
    <property type="term" value="F:sigma factor activity"/>
    <property type="evidence" value="ECO:0007669"/>
    <property type="project" value="UniProtKB-KW"/>
</dbReference>
<comment type="similarity">
    <text evidence="1 6">Belongs to the sigma-70 factor family. ECF subfamily.</text>
</comment>
<sequence length="201" mass="23109">MKQDRHISDNAADVQQIRDNVLARSVADGDEEALRSVIRNYGDLVFRTAFKIVCDESEAEDIAQEVFIRVWRKAASYDGRRPFATWIYRITCNLCIDFIRKRRITHPFSRLELSDAGGLPDRLLPAEISPEDRMVLQETWSTFFAAASRLTPKQRITFVLKELEGLGTDEVSAITGMTPDRIKSNLYHARKAIREVMSRQF</sequence>
<dbReference type="SUPFAM" id="SSF88659">
    <property type="entry name" value="Sigma3 and sigma4 domains of RNA polymerase sigma factors"/>
    <property type="match status" value="1"/>
</dbReference>
<dbReference type="Pfam" id="PF04542">
    <property type="entry name" value="Sigma70_r2"/>
    <property type="match status" value="1"/>
</dbReference>
<evidence type="ECO:0000259" key="8">
    <source>
        <dbReference type="Pfam" id="PF08281"/>
    </source>
</evidence>
<dbReference type="Pfam" id="PF08281">
    <property type="entry name" value="Sigma70_r4_2"/>
    <property type="match status" value="1"/>
</dbReference>
<dbReference type="AlphaFoldDB" id="A0A9D9EEJ3"/>
<dbReference type="InterPro" id="IPR039425">
    <property type="entry name" value="RNA_pol_sigma-70-like"/>
</dbReference>
<dbReference type="InterPro" id="IPR000838">
    <property type="entry name" value="RNA_pol_sigma70_ECF_CS"/>
</dbReference>
<evidence type="ECO:0000259" key="7">
    <source>
        <dbReference type="Pfam" id="PF04542"/>
    </source>
</evidence>
<comment type="caution">
    <text evidence="9">The sequence shown here is derived from an EMBL/GenBank/DDBJ whole genome shotgun (WGS) entry which is preliminary data.</text>
</comment>
<evidence type="ECO:0000256" key="1">
    <source>
        <dbReference type="ARBA" id="ARBA00010641"/>
    </source>
</evidence>
<dbReference type="PANTHER" id="PTHR43133">
    <property type="entry name" value="RNA POLYMERASE ECF-TYPE SIGMA FACTO"/>
    <property type="match status" value="1"/>
</dbReference>
<evidence type="ECO:0000256" key="5">
    <source>
        <dbReference type="ARBA" id="ARBA00023163"/>
    </source>
</evidence>
<dbReference type="SUPFAM" id="SSF88946">
    <property type="entry name" value="Sigma2 domain of RNA polymerase sigma factors"/>
    <property type="match status" value="1"/>
</dbReference>
<keyword evidence="3 6" id="KW-0731">Sigma factor</keyword>
<keyword evidence="2 6" id="KW-0805">Transcription regulation</keyword>
<dbReference type="InterPro" id="IPR036388">
    <property type="entry name" value="WH-like_DNA-bd_sf"/>
</dbReference>
<gene>
    <name evidence="9" type="ORF">IAC23_03925</name>
</gene>
<dbReference type="InterPro" id="IPR013249">
    <property type="entry name" value="RNA_pol_sigma70_r4_t2"/>
</dbReference>
<evidence type="ECO:0000313" key="9">
    <source>
        <dbReference type="EMBL" id="MBO8444830.1"/>
    </source>
</evidence>
<dbReference type="Proteomes" id="UP000823619">
    <property type="component" value="Unassembled WGS sequence"/>
</dbReference>
<evidence type="ECO:0000256" key="2">
    <source>
        <dbReference type="ARBA" id="ARBA00023015"/>
    </source>
</evidence>